<gene>
    <name evidence="2" type="ORF">GCM10023188_18330</name>
</gene>
<dbReference type="EMBL" id="BAABHC010000009">
    <property type="protein sequence ID" value="GAA4431105.1"/>
    <property type="molecule type" value="Genomic_DNA"/>
</dbReference>
<dbReference type="RefSeq" id="WP_345158489.1">
    <property type="nucleotide sequence ID" value="NZ_BAABHC010000009.1"/>
</dbReference>
<name>A0ABP8LL46_9BACT</name>
<protein>
    <recommendedName>
        <fullName evidence="4">Outer membrane protein beta-barrel domain-containing protein</fullName>
    </recommendedName>
</protein>
<evidence type="ECO:0008006" key="4">
    <source>
        <dbReference type="Google" id="ProtNLM"/>
    </source>
</evidence>
<feature type="signal peptide" evidence="1">
    <location>
        <begin position="1"/>
        <end position="20"/>
    </location>
</feature>
<sequence length="193" mass="21414">MRRNSLLLLLCLLLTTLCQAQSDQVDKPAAGNRYMGQIELGYLYGKVHYASQNTDVSAASPTVQVFNGYRLGRGFVVGASVGFDFYDDIMVTPVALGVRGEVLDARVSPTYSLDAGYGSTFLSDESEEQKLGGGWLFNPAVGLRVRTAESGSAFSFNIGYKTQRVSSQSNWWNNYIEQKINYRRLSLRMGFIF</sequence>
<comment type="caution">
    <text evidence="2">The sequence shown here is derived from an EMBL/GenBank/DDBJ whole genome shotgun (WGS) entry which is preliminary data.</text>
</comment>
<proteinExistence type="predicted"/>
<evidence type="ECO:0000256" key="1">
    <source>
        <dbReference type="SAM" id="SignalP"/>
    </source>
</evidence>
<evidence type="ECO:0000313" key="3">
    <source>
        <dbReference type="Proteomes" id="UP001500552"/>
    </source>
</evidence>
<keyword evidence="1" id="KW-0732">Signal</keyword>
<keyword evidence="3" id="KW-1185">Reference proteome</keyword>
<accession>A0ABP8LL46</accession>
<dbReference type="Proteomes" id="UP001500552">
    <property type="component" value="Unassembled WGS sequence"/>
</dbReference>
<evidence type="ECO:0000313" key="2">
    <source>
        <dbReference type="EMBL" id="GAA4431105.1"/>
    </source>
</evidence>
<organism evidence="2 3">
    <name type="scientific">Pontibacter saemangeumensis</name>
    <dbReference type="NCBI Taxonomy" id="1084525"/>
    <lineage>
        <taxon>Bacteria</taxon>
        <taxon>Pseudomonadati</taxon>
        <taxon>Bacteroidota</taxon>
        <taxon>Cytophagia</taxon>
        <taxon>Cytophagales</taxon>
        <taxon>Hymenobacteraceae</taxon>
        <taxon>Pontibacter</taxon>
    </lineage>
</organism>
<feature type="chain" id="PRO_5047087960" description="Outer membrane protein beta-barrel domain-containing protein" evidence="1">
    <location>
        <begin position="21"/>
        <end position="193"/>
    </location>
</feature>
<reference evidence="3" key="1">
    <citation type="journal article" date="2019" name="Int. J. Syst. Evol. Microbiol.">
        <title>The Global Catalogue of Microorganisms (GCM) 10K type strain sequencing project: providing services to taxonomists for standard genome sequencing and annotation.</title>
        <authorList>
            <consortium name="The Broad Institute Genomics Platform"/>
            <consortium name="The Broad Institute Genome Sequencing Center for Infectious Disease"/>
            <person name="Wu L."/>
            <person name="Ma J."/>
        </authorList>
    </citation>
    <scope>NUCLEOTIDE SEQUENCE [LARGE SCALE GENOMIC DNA]</scope>
    <source>
        <strain evidence="3">JCM 17926</strain>
    </source>
</reference>